<evidence type="ECO:0000313" key="1">
    <source>
        <dbReference type="EMBL" id="KAG8650113.1"/>
    </source>
</evidence>
<comment type="caution">
    <text evidence="1">The sequence shown here is derived from an EMBL/GenBank/DDBJ whole genome shotgun (WGS) entry which is preliminary data.</text>
</comment>
<proteinExistence type="predicted"/>
<accession>A0ACB7HBQ2</accession>
<dbReference type="EMBL" id="CM004393">
    <property type="protein sequence ID" value="KAG8650113.1"/>
    <property type="molecule type" value="Genomic_DNA"/>
</dbReference>
<reference evidence="2" key="1">
    <citation type="journal article" date="2016" name="Nat. Biotechnol.">
        <title>Sequencing wild and cultivated cassava and related species reveals extensive interspecific hybridization and genetic diversity.</title>
        <authorList>
            <person name="Bredeson J.V."/>
            <person name="Lyons J.B."/>
            <person name="Prochnik S.E."/>
            <person name="Wu G.A."/>
            <person name="Ha C.M."/>
            <person name="Edsinger-Gonzales E."/>
            <person name="Grimwood J."/>
            <person name="Schmutz J."/>
            <person name="Rabbi I.Y."/>
            <person name="Egesi C."/>
            <person name="Nauluvula P."/>
            <person name="Lebot V."/>
            <person name="Ndunguru J."/>
            <person name="Mkamilo G."/>
            <person name="Bart R.S."/>
            <person name="Setter T.L."/>
            <person name="Gleadow R.M."/>
            <person name="Kulakow P."/>
            <person name="Ferguson M.E."/>
            <person name="Rounsley S."/>
            <person name="Rokhsar D.S."/>
        </authorList>
    </citation>
    <scope>NUCLEOTIDE SEQUENCE [LARGE SCALE GENOMIC DNA]</scope>
    <source>
        <strain evidence="2">cv. AM560-2</strain>
    </source>
</reference>
<protein>
    <submittedName>
        <fullName evidence="1">Uncharacterized protein</fullName>
    </submittedName>
</protein>
<evidence type="ECO:0000313" key="2">
    <source>
        <dbReference type="Proteomes" id="UP000091857"/>
    </source>
</evidence>
<sequence>MEVDGSLFTSVRDARRDGEQAFKARPYRLDKMEEDDFNCEGWMSDAQSRPDGEVPEVVNKMKLTSQSMRVGCGSQHGDWEVKIFNCRRKMRFTRLGVLVFTSRLEIRARLS</sequence>
<gene>
    <name evidence="1" type="ORF">MANES_07G005350v8</name>
</gene>
<dbReference type="Proteomes" id="UP000091857">
    <property type="component" value="Chromosome 7"/>
</dbReference>
<name>A0ACB7HBQ2_MANES</name>
<organism evidence="1 2">
    <name type="scientific">Manihot esculenta</name>
    <name type="common">Cassava</name>
    <name type="synonym">Jatropha manihot</name>
    <dbReference type="NCBI Taxonomy" id="3983"/>
    <lineage>
        <taxon>Eukaryota</taxon>
        <taxon>Viridiplantae</taxon>
        <taxon>Streptophyta</taxon>
        <taxon>Embryophyta</taxon>
        <taxon>Tracheophyta</taxon>
        <taxon>Spermatophyta</taxon>
        <taxon>Magnoliopsida</taxon>
        <taxon>eudicotyledons</taxon>
        <taxon>Gunneridae</taxon>
        <taxon>Pentapetalae</taxon>
        <taxon>rosids</taxon>
        <taxon>fabids</taxon>
        <taxon>Malpighiales</taxon>
        <taxon>Euphorbiaceae</taxon>
        <taxon>Crotonoideae</taxon>
        <taxon>Manihoteae</taxon>
        <taxon>Manihot</taxon>
    </lineage>
</organism>
<keyword evidence="2" id="KW-1185">Reference proteome</keyword>